<organism evidence="1 2">
    <name type="scientific">Cinara cedri</name>
    <dbReference type="NCBI Taxonomy" id="506608"/>
    <lineage>
        <taxon>Eukaryota</taxon>
        <taxon>Metazoa</taxon>
        <taxon>Ecdysozoa</taxon>
        <taxon>Arthropoda</taxon>
        <taxon>Hexapoda</taxon>
        <taxon>Insecta</taxon>
        <taxon>Pterygota</taxon>
        <taxon>Neoptera</taxon>
        <taxon>Paraneoptera</taxon>
        <taxon>Hemiptera</taxon>
        <taxon>Sternorrhyncha</taxon>
        <taxon>Aphidomorpha</taxon>
        <taxon>Aphidoidea</taxon>
        <taxon>Aphididae</taxon>
        <taxon>Lachninae</taxon>
        <taxon>Cinara</taxon>
    </lineage>
</organism>
<accession>A0A5E4M3M9</accession>
<keyword evidence="2" id="KW-1185">Reference proteome</keyword>
<protein>
    <submittedName>
        <fullName evidence="1">Uncharacterized protein</fullName>
    </submittedName>
</protein>
<proteinExistence type="predicted"/>
<evidence type="ECO:0000313" key="1">
    <source>
        <dbReference type="EMBL" id="VVC25330.1"/>
    </source>
</evidence>
<dbReference type="Proteomes" id="UP000325440">
    <property type="component" value="Unassembled WGS sequence"/>
</dbReference>
<evidence type="ECO:0000313" key="2">
    <source>
        <dbReference type="Proteomes" id="UP000325440"/>
    </source>
</evidence>
<sequence>MEINVERKRWRGKDRKRGCWMGLRQLVYARRETWSNGSLDRGWRRRRRSNGTLLKRCSSHNDNAPLFSVYPNLKVEYFING</sequence>
<dbReference type="EMBL" id="CABPRJ010000011">
    <property type="protein sequence ID" value="VVC25330.1"/>
    <property type="molecule type" value="Genomic_DNA"/>
</dbReference>
<gene>
    <name evidence="1" type="ORF">CINCED_3A020360</name>
</gene>
<name>A0A5E4M3M9_9HEMI</name>
<reference evidence="1 2" key="1">
    <citation type="submission" date="2019-08" db="EMBL/GenBank/DDBJ databases">
        <authorList>
            <person name="Alioto T."/>
            <person name="Alioto T."/>
            <person name="Gomez Garrido J."/>
        </authorList>
    </citation>
    <scope>NUCLEOTIDE SEQUENCE [LARGE SCALE GENOMIC DNA]</scope>
</reference>
<dbReference type="AlphaFoldDB" id="A0A5E4M3M9"/>